<evidence type="ECO:0000259" key="10">
    <source>
        <dbReference type="SMART" id="SM00387"/>
    </source>
</evidence>
<dbReference type="Gene3D" id="3.30.565.10">
    <property type="entry name" value="Histidine kinase-like ATPase, C-terminal domain"/>
    <property type="match status" value="1"/>
</dbReference>
<dbReference type="InterPro" id="IPR000014">
    <property type="entry name" value="PAS"/>
</dbReference>
<dbReference type="Proteomes" id="UP000521032">
    <property type="component" value="Unassembled WGS sequence"/>
</dbReference>
<keyword evidence="7" id="KW-0902">Two-component regulatory system</keyword>
<dbReference type="SUPFAM" id="SSF103190">
    <property type="entry name" value="Sensory domain-like"/>
    <property type="match status" value="1"/>
</dbReference>
<keyword evidence="3" id="KW-0808">Transferase</keyword>
<dbReference type="InterPro" id="IPR029151">
    <property type="entry name" value="Sensor-like_sf"/>
</dbReference>
<keyword evidence="4" id="KW-0547">Nucleotide-binding</keyword>
<dbReference type="SUPFAM" id="SSF55890">
    <property type="entry name" value="Sporulation response regulatory protein Spo0B"/>
    <property type="match status" value="1"/>
</dbReference>
<dbReference type="Pfam" id="PF02518">
    <property type="entry name" value="HATPase_c"/>
    <property type="match status" value="1"/>
</dbReference>
<dbReference type="InterPro" id="IPR039506">
    <property type="entry name" value="SPOB_a"/>
</dbReference>
<feature type="transmembrane region" description="Helical" evidence="8">
    <location>
        <begin position="15"/>
        <end position="34"/>
    </location>
</feature>
<keyword evidence="12" id="KW-1185">Reference proteome</keyword>
<feature type="domain" description="PAS" evidence="9">
    <location>
        <begin position="216"/>
        <end position="281"/>
    </location>
</feature>
<dbReference type="GO" id="GO:0005524">
    <property type="term" value="F:ATP binding"/>
    <property type="evidence" value="ECO:0007669"/>
    <property type="project" value="UniProtKB-KW"/>
</dbReference>
<protein>
    <submittedName>
        <fullName evidence="11">Sensor protein CitS</fullName>
    </submittedName>
</protein>
<evidence type="ECO:0000259" key="9">
    <source>
        <dbReference type="SMART" id="SM00091"/>
    </source>
</evidence>
<keyword evidence="8" id="KW-0472">Membrane</keyword>
<evidence type="ECO:0000256" key="2">
    <source>
        <dbReference type="ARBA" id="ARBA00022553"/>
    </source>
</evidence>
<reference evidence="11 12" key="1">
    <citation type="submission" date="2020-07" db="EMBL/GenBank/DDBJ databases">
        <authorList>
            <person name="Criscuolo A."/>
        </authorList>
    </citation>
    <scope>NUCLEOTIDE SEQUENCE [LARGE SCALE GENOMIC DNA]</scope>
    <source>
        <strain evidence="12">CIP 111030</strain>
    </source>
</reference>
<feature type="transmembrane region" description="Helical" evidence="8">
    <location>
        <begin position="173"/>
        <end position="196"/>
    </location>
</feature>
<dbReference type="Gene3D" id="1.10.287.130">
    <property type="match status" value="1"/>
</dbReference>
<dbReference type="InterPro" id="IPR016120">
    <property type="entry name" value="Sig_transdc_His_kin_SpoOB"/>
</dbReference>
<dbReference type="SUPFAM" id="SSF55785">
    <property type="entry name" value="PYP-like sensor domain (PAS domain)"/>
    <property type="match status" value="1"/>
</dbReference>
<keyword evidence="2" id="KW-0597">Phosphoprotein</keyword>
<proteinExistence type="predicted"/>
<keyword evidence="8" id="KW-1133">Transmembrane helix</keyword>
<organism evidence="11 12">
    <name type="scientific">Phocicoccus schoeneichii</name>
    <dbReference type="NCBI Taxonomy" id="1812261"/>
    <lineage>
        <taxon>Bacteria</taxon>
        <taxon>Bacillati</taxon>
        <taxon>Bacillota</taxon>
        <taxon>Bacilli</taxon>
        <taxon>Bacillales</taxon>
        <taxon>Salinicoccaceae</taxon>
        <taxon>Phocicoccus</taxon>
    </lineage>
</organism>
<feature type="domain" description="Histidine kinase/HSP90-like ATPase" evidence="10">
    <location>
        <begin position="421"/>
        <end position="528"/>
    </location>
</feature>
<dbReference type="InterPro" id="IPR036890">
    <property type="entry name" value="HATPase_C_sf"/>
</dbReference>
<dbReference type="GO" id="GO:0005886">
    <property type="term" value="C:plasma membrane"/>
    <property type="evidence" value="ECO:0007669"/>
    <property type="project" value="UniProtKB-SubCell"/>
</dbReference>
<dbReference type="SMART" id="SM00091">
    <property type="entry name" value="PAS"/>
    <property type="match status" value="1"/>
</dbReference>
<comment type="caution">
    <text evidence="11">The sequence shown here is derived from an EMBL/GenBank/DDBJ whole genome shotgun (WGS) entry which is preliminary data.</text>
</comment>
<evidence type="ECO:0000256" key="6">
    <source>
        <dbReference type="ARBA" id="ARBA00022840"/>
    </source>
</evidence>
<dbReference type="EMBL" id="CAJEWE010000007">
    <property type="protein sequence ID" value="CAD2073846.1"/>
    <property type="molecule type" value="Genomic_DNA"/>
</dbReference>
<evidence type="ECO:0000313" key="12">
    <source>
        <dbReference type="Proteomes" id="UP000521032"/>
    </source>
</evidence>
<keyword evidence="5" id="KW-0418">Kinase</keyword>
<dbReference type="SUPFAM" id="SSF55874">
    <property type="entry name" value="ATPase domain of HSP90 chaperone/DNA topoisomerase II/histidine kinase"/>
    <property type="match status" value="1"/>
</dbReference>
<dbReference type="PANTHER" id="PTHR43547">
    <property type="entry name" value="TWO-COMPONENT HISTIDINE KINASE"/>
    <property type="match status" value="1"/>
</dbReference>
<evidence type="ECO:0000256" key="4">
    <source>
        <dbReference type="ARBA" id="ARBA00022741"/>
    </source>
</evidence>
<accession>A0A6V7R991</accession>
<gene>
    <name evidence="11" type="primary">citS</name>
    <name evidence="11" type="ORF">JEOSCH030_00571</name>
</gene>
<dbReference type="InterPro" id="IPR035965">
    <property type="entry name" value="PAS-like_dom_sf"/>
</dbReference>
<dbReference type="RefSeq" id="WP_186085820.1">
    <property type="nucleotide sequence ID" value="NZ_BMDB01000002.1"/>
</dbReference>
<dbReference type="AlphaFoldDB" id="A0A6V7R991"/>
<dbReference type="SMART" id="SM00387">
    <property type="entry name" value="HATPase_c"/>
    <property type="match status" value="1"/>
</dbReference>
<evidence type="ECO:0000256" key="3">
    <source>
        <dbReference type="ARBA" id="ARBA00022679"/>
    </source>
</evidence>
<evidence type="ECO:0000256" key="7">
    <source>
        <dbReference type="ARBA" id="ARBA00023012"/>
    </source>
</evidence>
<evidence type="ECO:0000256" key="5">
    <source>
        <dbReference type="ARBA" id="ARBA00022777"/>
    </source>
</evidence>
<dbReference type="GO" id="GO:0000155">
    <property type="term" value="F:phosphorelay sensor kinase activity"/>
    <property type="evidence" value="ECO:0007669"/>
    <property type="project" value="InterPro"/>
</dbReference>
<name>A0A6V7R991_9BACL</name>
<sequence>MRRFLDVDLETKINGILLGFISLIILSLSAFYLYHSSTEYVDNAERITLQSSKTISFLPGISSKNNLIDTESIGVHMNQYVYDNDIDFIVIQDTTGKYVYHPDVSKIDEHGPINHAMRARIFGAYYVEESTFDERDAFIAYAPIYSGTDVREIVGMVQVGYYKSKIYSEIYETLVQLLLIIIVFILVSVFISRWFANYIKSETLGYEPKEITTILRNRENIFSALNEGIISTNIDGKIEYSNKAAKKFLNISRMETDRTIQSYLHDRAIDEIKNKTLKTDVQYFETSYGEKEFIVIVNRLFEKAELKGFVFIFRDMTEKVELTNKLQIVESLFDDLRAQSHEYKNKLHLISGLLEMKKYQHIRDVLTVEMQGIDNYHRNLLDIDEDKIKALILAKMNSASEKRVVLTVQEGSHMFRVKSQRFLNALLTIISNLLDNAIDEVASLPVKEVIFYIGYYDDWLEIMVQDSGNRVIDTEKIFEKGYSTKSEGINRGYGLYNVKTSVDVINGFIDVLSTDEKTIFTVEIPIYRKSESN</sequence>
<evidence type="ECO:0000313" key="11">
    <source>
        <dbReference type="EMBL" id="CAD2073846.1"/>
    </source>
</evidence>
<dbReference type="Gene3D" id="3.30.450.20">
    <property type="entry name" value="PAS domain"/>
    <property type="match status" value="2"/>
</dbReference>
<evidence type="ECO:0000256" key="8">
    <source>
        <dbReference type="SAM" id="Phobius"/>
    </source>
</evidence>
<keyword evidence="8" id="KW-0812">Transmembrane</keyword>
<evidence type="ECO:0000256" key="1">
    <source>
        <dbReference type="ARBA" id="ARBA00004370"/>
    </source>
</evidence>
<dbReference type="PANTHER" id="PTHR43547:SF10">
    <property type="entry name" value="SENSOR HISTIDINE KINASE DCUS"/>
    <property type="match status" value="1"/>
</dbReference>
<dbReference type="InterPro" id="IPR003594">
    <property type="entry name" value="HATPase_dom"/>
</dbReference>
<dbReference type="Pfam" id="PF14689">
    <property type="entry name" value="SPOB_a"/>
    <property type="match status" value="1"/>
</dbReference>
<comment type="subcellular location">
    <subcellularLocation>
        <location evidence="1">Membrane</location>
    </subcellularLocation>
</comment>
<keyword evidence="6" id="KW-0067">ATP-binding</keyword>